<reference evidence="2 3" key="1">
    <citation type="submission" date="2016-06" db="EMBL/GenBank/DDBJ databases">
        <authorList>
            <person name="Kjaerup R.B."/>
            <person name="Dalgaard T.S."/>
            <person name="Juul-Madsen H.R."/>
        </authorList>
    </citation>
    <scope>NUCLEOTIDE SEQUENCE [LARGE SCALE GENOMIC DNA]</scope>
    <source>
        <strain evidence="2 3">DSM 16361</strain>
    </source>
</reference>
<dbReference type="EMBL" id="FLMQ01000055">
    <property type="protein sequence ID" value="SBP87507.1"/>
    <property type="molecule type" value="Genomic_DNA"/>
</dbReference>
<feature type="region of interest" description="Disordered" evidence="1">
    <location>
        <begin position="38"/>
        <end position="58"/>
    </location>
</feature>
<evidence type="ECO:0000256" key="1">
    <source>
        <dbReference type="SAM" id="MobiDB-lite"/>
    </source>
</evidence>
<keyword evidence="3" id="KW-1185">Reference proteome</keyword>
<accession>A0A238D2J7</accession>
<feature type="region of interest" description="Disordered" evidence="1">
    <location>
        <begin position="111"/>
        <end position="207"/>
    </location>
</feature>
<evidence type="ECO:0000313" key="2">
    <source>
        <dbReference type="EMBL" id="SBP87507.1"/>
    </source>
</evidence>
<organism evidence="2 3">
    <name type="scientific">Thiomonas delicata</name>
    <name type="common">Thiomonas cuprina</name>
    <dbReference type="NCBI Taxonomy" id="364030"/>
    <lineage>
        <taxon>Bacteria</taxon>
        <taxon>Pseudomonadati</taxon>
        <taxon>Pseudomonadota</taxon>
        <taxon>Betaproteobacteria</taxon>
        <taxon>Burkholderiales</taxon>
        <taxon>Thiomonas</taxon>
    </lineage>
</organism>
<feature type="compositionally biased region" description="Basic and acidic residues" evidence="1">
    <location>
        <begin position="38"/>
        <end position="54"/>
    </location>
</feature>
<dbReference type="AlphaFoldDB" id="A0A238D2J7"/>
<sequence>MTQNEDKPEAPDDTGAFDRDAALQQLKQTQAELREIARRKRETAQARARAEEASNPRQFALNSLMAIEDELFALFDSDEKPAEILAYLKKCMPSIPADDLRHALDAIRKRRGRFDLRAPSPVPATPKARPAPARPPSASPMVKRPAAKTPTAASAPPTARGLEGLELPPWADGSDRLPEESEADYILRKNLEGPPEARRKFIGEHNA</sequence>
<feature type="compositionally biased region" description="Low complexity" evidence="1">
    <location>
        <begin position="147"/>
        <end position="159"/>
    </location>
</feature>
<evidence type="ECO:0000313" key="3">
    <source>
        <dbReference type="Proteomes" id="UP000214566"/>
    </source>
</evidence>
<dbReference type="OrthoDB" id="9149945at2"/>
<gene>
    <name evidence="2" type="ORF">THIARS_60220</name>
</gene>
<proteinExistence type="predicted"/>
<dbReference type="Proteomes" id="UP000214566">
    <property type="component" value="Unassembled WGS sequence"/>
</dbReference>
<protein>
    <submittedName>
        <fullName evidence="2">Uncharacterized protein</fullName>
    </submittedName>
</protein>
<name>A0A238D2J7_THIDL</name>
<dbReference type="RefSeq" id="WP_094159789.1">
    <property type="nucleotide sequence ID" value="NZ_LT592170.1"/>
</dbReference>
<feature type="compositionally biased region" description="Basic and acidic residues" evidence="1">
    <location>
        <begin position="173"/>
        <end position="207"/>
    </location>
</feature>